<dbReference type="InterPro" id="IPR007492">
    <property type="entry name" value="LytTR_DNA-bd_dom"/>
</dbReference>
<evidence type="ECO:0000313" key="4">
    <source>
        <dbReference type="EMBL" id="TDR17410.1"/>
    </source>
</evidence>
<evidence type="ECO:0000313" key="5">
    <source>
        <dbReference type="Proteomes" id="UP000295724"/>
    </source>
</evidence>
<protein>
    <submittedName>
        <fullName evidence="4">LytTr DNA-binding domain-containing protein</fullName>
    </submittedName>
</protein>
<dbReference type="PROSITE" id="PS50930">
    <property type="entry name" value="HTH_LYTTR"/>
    <property type="match status" value="1"/>
</dbReference>
<keyword evidence="1" id="KW-0902">Two-component regulatory system</keyword>
<evidence type="ECO:0000256" key="2">
    <source>
        <dbReference type="SAM" id="Phobius"/>
    </source>
</evidence>
<evidence type="ECO:0000256" key="1">
    <source>
        <dbReference type="ARBA" id="ARBA00023012"/>
    </source>
</evidence>
<dbReference type="OrthoDB" id="5949075at2"/>
<keyword evidence="4" id="KW-0238">DNA-binding</keyword>
<sequence length="309" mass="35645">MRNQLPTLTKSKVFSFFYGNKFLIAVLSVFVALILLGVFQDYLESKRNNTSFYFSESLLFKSFWLIFPPILWLLKYLHQSKKIDTYSRMGVTLIVATLAHVVMTSLTVWCLSVIFRDQSYGVIKVLTFTLANDLLKITLVYGVYIYALKYLASHNHKMKFDAQSLDDQPTETLAVHAKSIEKQSPDDISSTNYLVVNSGKNNTRINLSDILFIQSATPYVSIQMEAQEYLHSTTLKSMAEKLDYRFIRIHRSIIVNTEKVLSYQSRLNGDYDLTLDNGSKVRLSRNYAKAFISRFKATPQLKTETHRFK</sequence>
<dbReference type="Gene3D" id="2.40.50.1020">
    <property type="entry name" value="LytTr DNA-binding domain"/>
    <property type="match status" value="1"/>
</dbReference>
<dbReference type="Pfam" id="PF04397">
    <property type="entry name" value="LytTR"/>
    <property type="match status" value="1"/>
</dbReference>
<dbReference type="SMART" id="SM00850">
    <property type="entry name" value="LytTR"/>
    <property type="match status" value="1"/>
</dbReference>
<dbReference type="GO" id="GO:0000156">
    <property type="term" value="F:phosphorelay response regulator activity"/>
    <property type="evidence" value="ECO:0007669"/>
    <property type="project" value="InterPro"/>
</dbReference>
<feature type="domain" description="HTH LytTR-type" evidence="3">
    <location>
        <begin position="194"/>
        <end position="297"/>
    </location>
</feature>
<feature type="transmembrane region" description="Helical" evidence="2">
    <location>
        <begin position="59"/>
        <end position="77"/>
    </location>
</feature>
<dbReference type="AlphaFoldDB" id="A0A4R6XHR2"/>
<accession>A0A4R6XHR2</accession>
<reference evidence="4 5" key="1">
    <citation type="submission" date="2019-03" db="EMBL/GenBank/DDBJ databases">
        <title>Genomic Encyclopedia of Type Strains, Phase IV (KMG-IV): sequencing the most valuable type-strain genomes for metagenomic binning, comparative biology and taxonomic classification.</title>
        <authorList>
            <person name="Goeker M."/>
        </authorList>
    </citation>
    <scope>NUCLEOTIDE SEQUENCE [LARGE SCALE GENOMIC DNA]</scope>
    <source>
        <strain evidence="4 5">DSM 25488</strain>
    </source>
</reference>
<feature type="transmembrane region" description="Helical" evidence="2">
    <location>
        <begin position="134"/>
        <end position="152"/>
    </location>
</feature>
<name>A0A4R6XHR2_9GAMM</name>
<dbReference type="PANTHER" id="PTHR37299:SF1">
    <property type="entry name" value="STAGE 0 SPORULATION PROTEIN A HOMOLOG"/>
    <property type="match status" value="1"/>
</dbReference>
<comment type="caution">
    <text evidence="4">The sequence shown here is derived from an EMBL/GenBank/DDBJ whole genome shotgun (WGS) entry which is preliminary data.</text>
</comment>
<dbReference type="Proteomes" id="UP000295724">
    <property type="component" value="Unassembled WGS sequence"/>
</dbReference>
<keyword evidence="5" id="KW-1185">Reference proteome</keyword>
<keyword evidence="2" id="KW-1133">Transmembrane helix</keyword>
<feature type="transmembrane region" description="Helical" evidence="2">
    <location>
        <begin position="89"/>
        <end position="114"/>
    </location>
</feature>
<dbReference type="GO" id="GO:0003677">
    <property type="term" value="F:DNA binding"/>
    <property type="evidence" value="ECO:0007669"/>
    <property type="project" value="UniProtKB-KW"/>
</dbReference>
<keyword evidence="2" id="KW-0812">Transmembrane</keyword>
<organism evidence="4 5">
    <name type="scientific">Marinicella litoralis</name>
    <dbReference type="NCBI Taxonomy" id="644220"/>
    <lineage>
        <taxon>Bacteria</taxon>
        <taxon>Pseudomonadati</taxon>
        <taxon>Pseudomonadota</taxon>
        <taxon>Gammaproteobacteria</taxon>
        <taxon>Lysobacterales</taxon>
        <taxon>Marinicellaceae</taxon>
        <taxon>Marinicella</taxon>
    </lineage>
</organism>
<proteinExistence type="predicted"/>
<dbReference type="InterPro" id="IPR046947">
    <property type="entry name" value="LytR-like"/>
</dbReference>
<keyword evidence="2" id="KW-0472">Membrane</keyword>
<gene>
    <name evidence="4" type="ORF">C8D91_2468</name>
</gene>
<evidence type="ECO:0000259" key="3">
    <source>
        <dbReference type="PROSITE" id="PS50930"/>
    </source>
</evidence>
<feature type="transmembrane region" description="Helical" evidence="2">
    <location>
        <begin position="21"/>
        <end position="39"/>
    </location>
</feature>
<dbReference type="EMBL" id="SNZB01000006">
    <property type="protein sequence ID" value="TDR17410.1"/>
    <property type="molecule type" value="Genomic_DNA"/>
</dbReference>
<dbReference type="PANTHER" id="PTHR37299">
    <property type="entry name" value="TRANSCRIPTIONAL REGULATOR-RELATED"/>
    <property type="match status" value="1"/>
</dbReference>